<dbReference type="GO" id="GO:0006178">
    <property type="term" value="P:guanine salvage"/>
    <property type="evidence" value="ECO:0007669"/>
    <property type="project" value="TreeGrafter"/>
</dbReference>
<dbReference type="Gene3D" id="3.40.50.2020">
    <property type="match status" value="1"/>
</dbReference>
<dbReference type="SUPFAM" id="SSF53271">
    <property type="entry name" value="PRTase-like"/>
    <property type="match status" value="1"/>
</dbReference>
<gene>
    <name evidence="4" type="ORF">BXT86_06745</name>
</gene>
<dbReference type="InterPro" id="IPR050408">
    <property type="entry name" value="HGPRT"/>
</dbReference>
<comment type="catalytic activity">
    <reaction evidence="2">
        <text>IMP + diphosphate = hypoxanthine + 5-phospho-alpha-D-ribose 1-diphosphate</text>
        <dbReference type="Rhea" id="RHEA:17973"/>
        <dbReference type="ChEBI" id="CHEBI:17368"/>
        <dbReference type="ChEBI" id="CHEBI:33019"/>
        <dbReference type="ChEBI" id="CHEBI:58017"/>
        <dbReference type="ChEBI" id="CHEBI:58053"/>
        <dbReference type="EC" id="2.4.2.8"/>
    </reaction>
    <physiologicalReaction direction="right-to-left" evidence="2">
        <dbReference type="Rhea" id="RHEA:17975"/>
    </physiologicalReaction>
</comment>
<dbReference type="GO" id="GO:0005829">
    <property type="term" value="C:cytosol"/>
    <property type="evidence" value="ECO:0007669"/>
    <property type="project" value="TreeGrafter"/>
</dbReference>
<evidence type="ECO:0000259" key="3">
    <source>
        <dbReference type="Pfam" id="PF00156"/>
    </source>
</evidence>
<dbReference type="Proteomes" id="UP000191663">
    <property type="component" value="Unassembled WGS sequence"/>
</dbReference>
<accession>A0A1V4QDE8</accession>
<dbReference type="GO" id="GO:0032264">
    <property type="term" value="P:IMP salvage"/>
    <property type="evidence" value="ECO:0007669"/>
    <property type="project" value="TreeGrafter"/>
</dbReference>
<dbReference type="GO" id="GO:0000287">
    <property type="term" value="F:magnesium ion binding"/>
    <property type="evidence" value="ECO:0007669"/>
    <property type="project" value="TreeGrafter"/>
</dbReference>
<evidence type="ECO:0000256" key="1">
    <source>
        <dbReference type="ARBA" id="ARBA00048811"/>
    </source>
</evidence>
<dbReference type="GO" id="GO:0004422">
    <property type="term" value="F:hypoxanthine phosphoribosyltransferase activity"/>
    <property type="evidence" value="ECO:0007669"/>
    <property type="project" value="TreeGrafter"/>
</dbReference>
<reference evidence="5" key="1">
    <citation type="submission" date="2017-01" db="EMBL/GenBank/DDBJ databases">
        <title>Novel pathways for hydrocarbon cycling and metabolic interdependencies in hydrothermal sediment communities.</title>
        <authorList>
            <person name="Dombrowski N."/>
            <person name="Seitz K."/>
            <person name="Teske A."/>
            <person name="Baker B."/>
        </authorList>
    </citation>
    <scope>NUCLEOTIDE SEQUENCE [LARGE SCALE GENOMIC DNA]</scope>
</reference>
<comment type="caution">
    <text evidence="4">The sequence shown here is derived from an EMBL/GenBank/DDBJ whole genome shotgun (WGS) entry which is preliminary data.</text>
</comment>
<evidence type="ECO:0000313" key="4">
    <source>
        <dbReference type="EMBL" id="OPX17388.1"/>
    </source>
</evidence>
<proteinExistence type="predicted"/>
<protein>
    <recommendedName>
        <fullName evidence="3">Phosphoribosyltransferase domain-containing protein</fullName>
    </recommendedName>
</protein>
<dbReference type="InterPro" id="IPR029057">
    <property type="entry name" value="PRTase-like"/>
</dbReference>
<dbReference type="PANTHER" id="PTHR43340">
    <property type="entry name" value="HYPOXANTHINE-GUANINE PHOSPHORIBOSYLTRANSFERASE"/>
    <property type="match status" value="1"/>
</dbReference>
<dbReference type="GO" id="GO:0046100">
    <property type="term" value="P:hypoxanthine metabolic process"/>
    <property type="evidence" value="ECO:0007669"/>
    <property type="project" value="TreeGrafter"/>
</dbReference>
<dbReference type="AlphaFoldDB" id="A0A1V4QDE8"/>
<comment type="catalytic activity">
    <reaction evidence="1">
        <text>GMP + diphosphate = guanine + 5-phospho-alpha-D-ribose 1-diphosphate</text>
        <dbReference type="Rhea" id="RHEA:25424"/>
        <dbReference type="ChEBI" id="CHEBI:16235"/>
        <dbReference type="ChEBI" id="CHEBI:33019"/>
        <dbReference type="ChEBI" id="CHEBI:58017"/>
        <dbReference type="ChEBI" id="CHEBI:58115"/>
        <dbReference type="EC" id="2.4.2.8"/>
    </reaction>
    <physiologicalReaction direction="right-to-left" evidence="1">
        <dbReference type="Rhea" id="RHEA:25426"/>
    </physiologicalReaction>
</comment>
<dbReference type="EMBL" id="MUKB01000133">
    <property type="protein sequence ID" value="OPX17388.1"/>
    <property type="molecule type" value="Genomic_DNA"/>
</dbReference>
<feature type="domain" description="Phosphoribosyltransferase" evidence="3">
    <location>
        <begin position="6"/>
        <end position="69"/>
    </location>
</feature>
<dbReference type="GO" id="GO:0032263">
    <property type="term" value="P:GMP salvage"/>
    <property type="evidence" value="ECO:0007669"/>
    <property type="project" value="TreeGrafter"/>
</dbReference>
<dbReference type="CDD" id="cd06223">
    <property type="entry name" value="PRTases_typeI"/>
    <property type="match status" value="1"/>
</dbReference>
<organism evidence="4 5">
    <name type="scientific">candidate division WOR-3 bacterium 4484_100</name>
    <dbReference type="NCBI Taxonomy" id="1936077"/>
    <lineage>
        <taxon>Bacteria</taxon>
        <taxon>Bacteria division WOR-3</taxon>
    </lineage>
</organism>
<dbReference type="PANTHER" id="PTHR43340:SF1">
    <property type="entry name" value="HYPOXANTHINE PHOSPHORIBOSYLTRANSFERASE"/>
    <property type="match status" value="1"/>
</dbReference>
<name>A0A1V4QDE8_UNCW3</name>
<evidence type="ECO:0000313" key="5">
    <source>
        <dbReference type="Proteomes" id="UP000191663"/>
    </source>
</evidence>
<sequence>MIEPEEVAKRVKEIGDRINSDYRGQRPILVGVLKGAFMFLSDLLKEIDIPVEIDFLSIHSYNGTESSGKRRQRDLKGFLSNMSVLKSRTDLLLAMALIIIINIGI</sequence>
<evidence type="ECO:0000256" key="2">
    <source>
        <dbReference type="ARBA" id="ARBA00049402"/>
    </source>
</evidence>
<dbReference type="Pfam" id="PF00156">
    <property type="entry name" value="Pribosyltran"/>
    <property type="match status" value="1"/>
</dbReference>
<dbReference type="InterPro" id="IPR000836">
    <property type="entry name" value="PRTase_dom"/>
</dbReference>